<proteinExistence type="predicted"/>
<evidence type="ECO:0008006" key="3">
    <source>
        <dbReference type="Google" id="ProtNLM"/>
    </source>
</evidence>
<dbReference type="AlphaFoldDB" id="A0A657LYA2"/>
<gene>
    <name evidence="1" type="ORF">AX760_10985</name>
</gene>
<evidence type="ECO:0000313" key="1">
    <source>
        <dbReference type="EMBL" id="OJG00241.1"/>
    </source>
</evidence>
<dbReference type="RefSeq" id="WP_071831666.1">
    <property type="nucleotide sequence ID" value="NZ_LSRP01000035.1"/>
</dbReference>
<comment type="caution">
    <text evidence="1">The sequence shown here is derived from an EMBL/GenBank/DDBJ whole genome shotgun (WGS) entry which is preliminary data.</text>
</comment>
<name>A0A657LYA2_9HYPH</name>
<sequence length="213" mass="24009">MTASLNFDHVTLTDRPLIICDIDEVVLEFLTPFRNFLRSSGHDLLARSFRLHGNIVLSADGLPIDDGLVDDLLEQFFTLQDQWQTPATLAVETLESLADEADLVFLTAMPPRHAAVRRSLLDHHRLHYPLLATEEPKGPVVQRLHDSRDVPVAFVDDILRNLHSVRSHAPQCLLVNVMANAEFRVFAPEPDDGIVKAADWTDVARIIRSHFAR</sequence>
<dbReference type="OrthoDB" id="7192139at2"/>
<reference evidence="1 2" key="1">
    <citation type="submission" date="2016-02" db="EMBL/GenBank/DDBJ databases">
        <title>Genome sequencing of a beta-galactosidase producing bacteria Rhizobium sp. 59.</title>
        <authorList>
            <person name="Wang D."/>
            <person name="Kot W."/>
            <person name="Qin Y."/>
            <person name="Hansen L."/>
            <person name="Naqvi K."/>
            <person name="Rensing C."/>
        </authorList>
    </citation>
    <scope>NUCLEOTIDE SEQUENCE [LARGE SCALE GENOMIC DNA]</scope>
    <source>
        <strain evidence="1 2">59</strain>
    </source>
</reference>
<dbReference type="EMBL" id="LSRP01000035">
    <property type="protein sequence ID" value="OJG00241.1"/>
    <property type="molecule type" value="Genomic_DNA"/>
</dbReference>
<protein>
    <recommendedName>
        <fullName evidence="3">HAD family hydrolase</fullName>
    </recommendedName>
</protein>
<evidence type="ECO:0000313" key="2">
    <source>
        <dbReference type="Proteomes" id="UP000182661"/>
    </source>
</evidence>
<dbReference type="Proteomes" id="UP000182661">
    <property type="component" value="Unassembled WGS sequence"/>
</dbReference>
<keyword evidence="2" id="KW-1185">Reference proteome</keyword>
<organism evidence="1 2">
    <name type="scientific">Pararhizobium antarcticum</name>
    <dbReference type="NCBI Taxonomy" id="1798805"/>
    <lineage>
        <taxon>Bacteria</taxon>
        <taxon>Pseudomonadati</taxon>
        <taxon>Pseudomonadota</taxon>
        <taxon>Alphaproteobacteria</taxon>
        <taxon>Hyphomicrobiales</taxon>
        <taxon>Rhizobiaceae</taxon>
        <taxon>Rhizobium/Agrobacterium group</taxon>
        <taxon>Pararhizobium</taxon>
    </lineage>
</organism>
<accession>A0A657LYA2</accession>